<evidence type="ECO:0000259" key="1">
    <source>
        <dbReference type="PROSITE" id="PS51186"/>
    </source>
</evidence>
<reference evidence="2 3" key="1">
    <citation type="submission" date="2016-10" db="EMBL/GenBank/DDBJ databases">
        <authorList>
            <person name="de Groot N.N."/>
        </authorList>
    </citation>
    <scope>NUCLEOTIDE SEQUENCE [LARGE SCALE GENOMIC DNA]</scope>
    <source>
        <strain evidence="2 3">CGMCC 4.7037</strain>
    </source>
</reference>
<dbReference type="SUPFAM" id="SSF55729">
    <property type="entry name" value="Acyl-CoA N-acyltransferases (Nat)"/>
    <property type="match status" value="1"/>
</dbReference>
<evidence type="ECO:0000313" key="2">
    <source>
        <dbReference type="EMBL" id="SEH03678.1"/>
    </source>
</evidence>
<proteinExistence type="predicted"/>
<accession>A0A1H6F0I7</accession>
<dbReference type="PANTHER" id="PTHR43441:SF10">
    <property type="entry name" value="ACETYLTRANSFERASE"/>
    <property type="match status" value="1"/>
</dbReference>
<dbReference type="InterPro" id="IPR000182">
    <property type="entry name" value="GNAT_dom"/>
</dbReference>
<dbReference type="Proteomes" id="UP000236732">
    <property type="component" value="Unassembled WGS sequence"/>
</dbReference>
<dbReference type="PROSITE" id="PS51186">
    <property type="entry name" value="GNAT"/>
    <property type="match status" value="1"/>
</dbReference>
<gene>
    <name evidence="2" type="ORF">SAMN05444920_14144</name>
</gene>
<dbReference type="GO" id="GO:1990189">
    <property type="term" value="F:protein N-terminal-serine acetyltransferase activity"/>
    <property type="evidence" value="ECO:0007669"/>
    <property type="project" value="TreeGrafter"/>
</dbReference>
<dbReference type="InterPro" id="IPR016181">
    <property type="entry name" value="Acyl_CoA_acyltransferase"/>
</dbReference>
<dbReference type="Gene3D" id="3.40.630.30">
    <property type="match status" value="1"/>
</dbReference>
<dbReference type="GO" id="GO:0008999">
    <property type="term" value="F:protein-N-terminal-alanine acetyltransferase activity"/>
    <property type="evidence" value="ECO:0007669"/>
    <property type="project" value="TreeGrafter"/>
</dbReference>
<dbReference type="Pfam" id="PF13302">
    <property type="entry name" value="Acetyltransf_3"/>
    <property type="match status" value="1"/>
</dbReference>
<name>A0A1H6F0I7_9ACTN</name>
<evidence type="ECO:0000313" key="3">
    <source>
        <dbReference type="Proteomes" id="UP000236732"/>
    </source>
</evidence>
<feature type="domain" description="N-acetyltransferase" evidence="1">
    <location>
        <begin position="1"/>
        <end position="150"/>
    </location>
</feature>
<dbReference type="PANTHER" id="PTHR43441">
    <property type="entry name" value="RIBOSOMAL-PROTEIN-SERINE ACETYLTRANSFERASE"/>
    <property type="match status" value="1"/>
</dbReference>
<keyword evidence="3" id="KW-1185">Reference proteome</keyword>
<dbReference type="EMBL" id="FNVT01000041">
    <property type="protein sequence ID" value="SEH03678.1"/>
    <property type="molecule type" value="Genomic_DNA"/>
</dbReference>
<dbReference type="AlphaFoldDB" id="A0A1H6F0I7"/>
<dbReference type="GO" id="GO:0005737">
    <property type="term" value="C:cytoplasm"/>
    <property type="evidence" value="ECO:0007669"/>
    <property type="project" value="TreeGrafter"/>
</dbReference>
<organism evidence="2 3">
    <name type="scientific">Nonomuraea solani</name>
    <dbReference type="NCBI Taxonomy" id="1144553"/>
    <lineage>
        <taxon>Bacteria</taxon>
        <taxon>Bacillati</taxon>
        <taxon>Actinomycetota</taxon>
        <taxon>Actinomycetes</taxon>
        <taxon>Streptosporangiales</taxon>
        <taxon>Streptosporangiaceae</taxon>
        <taxon>Nonomuraea</taxon>
    </lineage>
</organism>
<sequence>MVELFDDPEMDRWTPLRSPFDVAAATAYLAKARQSRADDRGIQLAITVEDDRPRGEVLLHRTGNPGEGEIAYGIGRQYRRQGLAKRAVELMTRHALQDWGMTRVLLRIDPANEGSQAVAAAAGFHLTDDAPVIRQRKEGPFTLLTWERTR</sequence>
<dbReference type="InterPro" id="IPR051908">
    <property type="entry name" value="Ribosomal_N-acetyltransferase"/>
</dbReference>
<keyword evidence="2" id="KW-0808">Transferase</keyword>
<protein>
    <submittedName>
        <fullName evidence="2">Protein N-acetyltransferase, RimJ/RimL family</fullName>
    </submittedName>
</protein>